<name>A0A0F9UAJ4_9ZZZZ</name>
<gene>
    <name evidence="1" type="ORF">LCGC14_0245700</name>
</gene>
<reference evidence="1" key="1">
    <citation type="journal article" date="2015" name="Nature">
        <title>Complex archaea that bridge the gap between prokaryotes and eukaryotes.</title>
        <authorList>
            <person name="Spang A."/>
            <person name="Saw J.H."/>
            <person name="Jorgensen S.L."/>
            <person name="Zaremba-Niedzwiedzka K."/>
            <person name="Martijn J."/>
            <person name="Lind A.E."/>
            <person name="van Eijk R."/>
            <person name="Schleper C."/>
            <person name="Guy L."/>
            <person name="Ettema T.J."/>
        </authorList>
    </citation>
    <scope>NUCLEOTIDE SEQUENCE</scope>
</reference>
<proteinExistence type="predicted"/>
<sequence>MIHFSPSHPVATTTRMWWCEPQKVMLVPIKSEGEILELLDNQIVTKITNTKARLL</sequence>
<comment type="caution">
    <text evidence="1">The sequence shown here is derived from an EMBL/GenBank/DDBJ whole genome shotgun (WGS) entry which is preliminary data.</text>
</comment>
<dbReference type="AlphaFoldDB" id="A0A0F9UAJ4"/>
<dbReference type="EMBL" id="LAZR01000126">
    <property type="protein sequence ID" value="KKN88679.1"/>
    <property type="molecule type" value="Genomic_DNA"/>
</dbReference>
<organism evidence="1">
    <name type="scientific">marine sediment metagenome</name>
    <dbReference type="NCBI Taxonomy" id="412755"/>
    <lineage>
        <taxon>unclassified sequences</taxon>
        <taxon>metagenomes</taxon>
        <taxon>ecological metagenomes</taxon>
    </lineage>
</organism>
<evidence type="ECO:0000313" key="1">
    <source>
        <dbReference type="EMBL" id="KKN88679.1"/>
    </source>
</evidence>
<accession>A0A0F9UAJ4</accession>
<protein>
    <submittedName>
        <fullName evidence="1">Uncharacterized protein</fullName>
    </submittedName>
</protein>